<dbReference type="Gene3D" id="3.40.50.1820">
    <property type="entry name" value="alpha/beta hydrolase"/>
    <property type="match status" value="1"/>
</dbReference>
<dbReference type="PANTHER" id="PTHR36513">
    <property type="entry name" value="ABC TRANSMEMBRANE TYPE-1 DOMAIN-CONTAINING PROTEIN"/>
    <property type="match status" value="1"/>
</dbReference>
<dbReference type="InterPro" id="IPR029058">
    <property type="entry name" value="AB_hydrolase_fold"/>
</dbReference>
<dbReference type="SUPFAM" id="SSF53474">
    <property type="entry name" value="alpha/beta-Hydrolases"/>
    <property type="match status" value="1"/>
</dbReference>
<dbReference type="PANTHER" id="PTHR36513:SF1">
    <property type="entry name" value="TRANSMEMBRANE PROTEIN"/>
    <property type="match status" value="1"/>
</dbReference>
<keyword evidence="2" id="KW-0732">Signal</keyword>
<dbReference type="InterPro" id="IPR014586">
    <property type="entry name" value="UCP033909"/>
</dbReference>
<sequence length="385" mass="40082">MESNHTAMSRRGFVRACGAAGAALALAGCAGIGTDAPAYDASALTTQPTLMVATNRRAANGAQAAPWFGTERGPMTIARARLVPPDSSRFSLASVGLSDWKLAGIDRVGQVDDLFRGMPTGRDILLYVHGYNTTFETAALDAVKLSDGVSFRGATMLFSWPSRAKLLDYGYDRESAMWSRDSLERVLDQMIVSPTVGRINIVAHSIGTMLTLEALRQVYARRGDDLVTRIGAIVFASPDIDMDVFVSSVGRIGGLAEKITVVTATNDRALAVSRIIAGGVTRVGAAEKAQLEGIGIRVIDASETGFGVINHDLFLSNESIRGVIRRAIEQGTYGSVPMSGGPVPGGPAGSYGGSAYGGGGGYGAATSGSAHAEPPRPGAAALQPY</sequence>
<dbReference type="Proteomes" id="UP001165652">
    <property type="component" value="Unassembled WGS sequence"/>
</dbReference>
<evidence type="ECO:0000313" key="3">
    <source>
        <dbReference type="EMBL" id="MDC7787214.1"/>
    </source>
</evidence>
<gene>
    <name evidence="3" type="ORF">PQJ73_16095</name>
</gene>
<evidence type="ECO:0000313" key="4">
    <source>
        <dbReference type="Proteomes" id="UP001165652"/>
    </source>
</evidence>
<proteinExistence type="predicted"/>
<dbReference type="PROSITE" id="PS51318">
    <property type="entry name" value="TAT"/>
    <property type="match status" value="1"/>
</dbReference>
<organism evidence="3 4">
    <name type="scientific">Rhodoplanes tepidamans</name>
    <name type="common">Rhodoplanes cryptolactis</name>
    <dbReference type="NCBI Taxonomy" id="200616"/>
    <lineage>
        <taxon>Bacteria</taxon>
        <taxon>Pseudomonadati</taxon>
        <taxon>Pseudomonadota</taxon>
        <taxon>Alphaproteobacteria</taxon>
        <taxon>Hyphomicrobiales</taxon>
        <taxon>Nitrobacteraceae</taxon>
        <taxon>Rhodoplanes</taxon>
    </lineage>
</organism>
<evidence type="ECO:0000256" key="2">
    <source>
        <dbReference type="SAM" id="SignalP"/>
    </source>
</evidence>
<reference evidence="3" key="1">
    <citation type="journal article" date="2023" name="Microbiol Resour">
        <title>Genome Sequences of Rhodoplanes serenus and Two Thermotolerant Strains, Rhodoplanes tepidamans and 'Rhodoplanes cryptolactis,' Further Refine the Genus.</title>
        <authorList>
            <person name="Rayyan A.A."/>
            <person name="Kyndt J.A."/>
        </authorList>
    </citation>
    <scope>NUCLEOTIDE SEQUENCE</scope>
    <source>
        <strain evidence="3">DSM 9987</strain>
    </source>
</reference>
<dbReference type="InterPro" id="IPR006311">
    <property type="entry name" value="TAT_signal"/>
</dbReference>
<keyword evidence="3" id="KW-0378">Hydrolase</keyword>
<comment type="caution">
    <text evidence="3">The sequence shown here is derived from an EMBL/GenBank/DDBJ whole genome shotgun (WGS) entry which is preliminary data.</text>
</comment>
<feature type="chain" id="PRO_5045922845" evidence="2">
    <location>
        <begin position="28"/>
        <end position="385"/>
    </location>
</feature>
<dbReference type="NCBIfam" id="TIGR01409">
    <property type="entry name" value="TAT_signal_seq"/>
    <property type="match status" value="1"/>
</dbReference>
<name>A0ABT5JC53_RHOTP</name>
<dbReference type="RefSeq" id="WP_272778054.1">
    <property type="nucleotide sequence ID" value="NZ_JAQQLI010000024.1"/>
</dbReference>
<dbReference type="EMBL" id="JAQQLI010000024">
    <property type="protein sequence ID" value="MDC7787214.1"/>
    <property type="molecule type" value="Genomic_DNA"/>
</dbReference>
<dbReference type="InterPro" id="IPR010297">
    <property type="entry name" value="DUF900_hydrolase"/>
</dbReference>
<feature type="region of interest" description="Disordered" evidence="1">
    <location>
        <begin position="363"/>
        <end position="385"/>
    </location>
</feature>
<dbReference type="InterPro" id="IPR019546">
    <property type="entry name" value="TAT_signal_bac_arc"/>
</dbReference>
<dbReference type="PIRSF" id="PIRSF033909">
    <property type="entry name" value="UCP033909"/>
    <property type="match status" value="1"/>
</dbReference>
<keyword evidence="4" id="KW-1185">Reference proteome</keyword>
<protein>
    <submittedName>
        <fullName evidence="3">Alpha/beta hydrolase</fullName>
    </submittedName>
</protein>
<dbReference type="Pfam" id="PF05990">
    <property type="entry name" value="DUF900"/>
    <property type="match status" value="1"/>
</dbReference>
<dbReference type="GO" id="GO:0016787">
    <property type="term" value="F:hydrolase activity"/>
    <property type="evidence" value="ECO:0007669"/>
    <property type="project" value="UniProtKB-KW"/>
</dbReference>
<reference evidence="3" key="2">
    <citation type="submission" date="2023-02" db="EMBL/GenBank/DDBJ databases">
        <authorList>
            <person name="Rayyan A."/>
            <person name="Meyer T."/>
            <person name="Kyndt J.A."/>
        </authorList>
    </citation>
    <scope>NUCLEOTIDE SEQUENCE</scope>
    <source>
        <strain evidence="3">DSM 9987</strain>
    </source>
</reference>
<accession>A0ABT5JC53</accession>
<feature type="signal peptide" evidence="2">
    <location>
        <begin position="1"/>
        <end position="27"/>
    </location>
</feature>
<evidence type="ECO:0000256" key="1">
    <source>
        <dbReference type="SAM" id="MobiDB-lite"/>
    </source>
</evidence>